<evidence type="ECO:0000259" key="4">
    <source>
        <dbReference type="Pfam" id="PF17836"/>
    </source>
</evidence>
<keyword evidence="5" id="KW-0808">Transferase</keyword>
<sequence length="232" mass="23449">MSGTRDSAETSKTAGRGSLPGLLIVGGGSHGRVVAEAAFLSGRFSQLLVIDPHAAADWAFPLCSCVASEANADARPADWQFIAAVGEPVLRRRLFEEFVQKGFVPANVLHPAAIISPSALIGRGVAVCAGAVVATLARIGDGVIVNHNAVVEHDSEAAAFAHLAPGSVLAGGARLGENSFLGSNASIRHGKSVGTGIVIGNGASVATDISEPGIYGGTPARLLKTTTLPKEG</sequence>
<comment type="caution">
    <text evidence="5">The sequence shown here is derived from an EMBL/GenBank/DDBJ whole genome shotgun (WGS) entry which is preliminary data.</text>
</comment>
<dbReference type="HOGENOM" id="CLU_081811_0_1_5"/>
<organism evidence="5 6">
    <name type="scientific">Hoeflea phototrophica (strain DSM 17068 / NCIMB 14078 / DFL-43)</name>
    <dbReference type="NCBI Taxonomy" id="411684"/>
    <lineage>
        <taxon>Bacteria</taxon>
        <taxon>Pseudomonadati</taxon>
        <taxon>Pseudomonadota</taxon>
        <taxon>Alphaproteobacteria</taxon>
        <taxon>Hyphomicrobiales</taxon>
        <taxon>Rhizobiaceae</taxon>
        <taxon>Hoeflea</taxon>
    </lineage>
</organism>
<dbReference type="InterPro" id="IPR050179">
    <property type="entry name" value="Trans_hexapeptide_repeat"/>
</dbReference>
<dbReference type="NCBIfam" id="TIGR03570">
    <property type="entry name" value="NeuD_NnaD"/>
    <property type="match status" value="1"/>
</dbReference>
<evidence type="ECO:0000313" key="5">
    <source>
        <dbReference type="EMBL" id="EDQ34857.1"/>
    </source>
</evidence>
<dbReference type="STRING" id="411684.HPDFL43_01630"/>
<dbReference type="Gene3D" id="3.40.50.20">
    <property type="match status" value="1"/>
</dbReference>
<feature type="active site" description="Proton acceptor" evidence="2">
    <location>
        <position position="153"/>
    </location>
</feature>
<reference evidence="5 6" key="2">
    <citation type="submission" date="2012-06" db="EMBL/GenBank/DDBJ databases">
        <authorList>
            <person name="Fiebig A."/>
        </authorList>
    </citation>
    <scope>NUCLEOTIDE SEQUENCE [LARGE SCALE GENOMIC DNA]</scope>
    <source>
        <strain evidence="5 6">DFL-43</strain>
    </source>
</reference>
<evidence type="ECO:0000256" key="2">
    <source>
        <dbReference type="PIRSR" id="PIRSR620019-1"/>
    </source>
</evidence>
<dbReference type="EMBL" id="ABIA03000002">
    <property type="protein sequence ID" value="EDQ34857.1"/>
    <property type="molecule type" value="Genomic_DNA"/>
</dbReference>
<dbReference type="Proteomes" id="UP000004291">
    <property type="component" value="Chromosome"/>
</dbReference>
<dbReference type="InterPro" id="IPR020019">
    <property type="entry name" value="AcTrfase_PglD-like"/>
</dbReference>
<name>A9CZV7_HOEPD</name>
<dbReference type="InterPro" id="IPR011004">
    <property type="entry name" value="Trimer_LpxA-like_sf"/>
</dbReference>
<feature type="binding site" evidence="3">
    <location>
        <position position="86"/>
    </location>
    <ligand>
        <name>substrate</name>
    </ligand>
</feature>
<dbReference type="CDD" id="cd03360">
    <property type="entry name" value="LbH_AT_putative"/>
    <property type="match status" value="1"/>
</dbReference>
<dbReference type="eggNOG" id="COG0110">
    <property type="taxonomic scope" value="Bacteria"/>
</dbReference>
<evidence type="ECO:0000313" key="6">
    <source>
        <dbReference type="Proteomes" id="UP000004291"/>
    </source>
</evidence>
<keyword evidence="6" id="KW-1185">Reference proteome</keyword>
<keyword evidence="5" id="KW-0012">Acyltransferase</keyword>
<dbReference type="AlphaFoldDB" id="A9CZV7"/>
<evidence type="ECO:0000256" key="1">
    <source>
        <dbReference type="ARBA" id="ARBA00007274"/>
    </source>
</evidence>
<evidence type="ECO:0000256" key="3">
    <source>
        <dbReference type="PIRSR" id="PIRSR620019-2"/>
    </source>
</evidence>
<dbReference type="PANTHER" id="PTHR43300">
    <property type="entry name" value="ACETYLTRANSFERASE"/>
    <property type="match status" value="1"/>
</dbReference>
<feature type="domain" description="PglD N-terminal" evidence="4">
    <location>
        <begin position="22"/>
        <end position="97"/>
    </location>
</feature>
<comment type="similarity">
    <text evidence="1">Belongs to the transferase hexapeptide repeat family.</text>
</comment>
<protein>
    <submittedName>
        <fullName evidence="5">Sugar O-acyltransferase, sialic acid O-acetyltransferase NeuD family</fullName>
    </submittedName>
</protein>
<dbReference type="PANTHER" id="PTHR43300:SF7">
    <property type="entry name" value="UDP-N-ACETYLBACILLOSAMINE N-ACETYLTRANSFERASE"/>
    <property type="match status" value="1"/>
</dbReference>
<reference evidence="5 6" key="1">
    <citation type="submission" date="2007-10" db="EMBL/GenBank/DDBJ databases">
        <authorList>
            <person name="Wagner-Dobler I."/>
            <person name="Ferriera S."/>
            <person name="Johnson J."/>
            <person name="Kravitz S."/>
            <person name="Beeson K."/>
            <person name="Sutton G."/>
            <person name="Rogers Y.-H."/>
            <person name="Friedman R."/>
            <person name="Frazier M."/>
            <person name="Venter J.C."/>
        </authorList>
    </citation>
    <scope>NUCLEOTIDE SEQUENCE [LARGE SCALE GENOMIC DNA]</scope>
    <source>
        <strain evidence="5 6">DFL-43</strain>
    </source>
</reference>
<accession>A9CZV7</accession>
<dbReference type="InterPro" id="IPR041561">
    <property type="entry name" value="PglD_N"/>
</dbReference>
<dbReference type="Gene3D" id="2.160.10.10">
    <property type="entry name" value="Hexapeptide repeat proteins"/>
    <property type="match status" value="1"/>
</dbReference>
<dbReference type="RefSeq" id="WP_007196118.1">
    <property type="nucleotide sequence ID" value="NZ_CM002917.1"/>
</dbReference>
<dbReference type="Pfam" id="PF17836">
    <property type="entry name" value="PglD_N"/>
    <property type="match status" value="1"/>
</dbReference>
<feature type="site" description="Increases basicity of active site His" evidence="2">
    <location>
        <position position="154"/>
    </location>
</feature>
<feature type="binding site" evidence="3">
    <location>
        <position position="162"/>
    </location>
    <ligand>
        <name>acetyl-CoA</name>
        <dbReference type="ChEBI" id="CHEBI:57288"/>
    </ligand>
</feature>
<gene>
    <name evidence="5" type="ORF">HPDFL43_01630</name>
</gene>
<dbReference type="GO" id="GO:0016746">
    <property type="term" value="F:acyltransferase activity"/>
    <property type="evidence" value="ECO:0007669"/>
    <property type="project" value="UniProtKB-KW"/>
</dbReference>
<proteinExistence type="inferred from homology"/>
<dbReference type="SUPFAM" id="SSF51161">
    <property type="entry name" value="Trimeric LpxA-like enzymes"/>
    <property type="match status" value="1"/>
</dbReference>